<sequence length="352" mass="39554">MGKPKGGDQTEKPTPKRLKDARKEGEVHRSQELTNTLLLMLWLAMAPLLAGWVYQHLADAFEASFIGVGQHRPADLLNTLQLDLMLLMRAVLPLLIFASVVGIAADFLQVGPLFALKRLVPKMERINPVDGMKRMFSQENLVEVFKSVFKSAALLGIGVLVLRAMLPPILSLPDASPPDILHAWWRSLMWIGIWVVFVFFFVSVLDANYQRFVFIKNLMMSRRDIRDEVKNTEGDPMVKGRRRELHHEWSQQNMLASVRKSNVVVVNPTHVAVALSYEPGETDLPVVSAKGEGYEARLIREAAEQAGVPVLQNIDLARGLHANVAVDEYISADFFEAVAEILRWAESMRGLR</sequence>
<evidence type="ECO:0000256" key="9">
    <source>
        <dbReference type="SAM" id="Phobius"/>
    </source>
</evidence>
<evidence type="ECO:0000256" key="4">
    <source>
        <dbReference type="ARBA" id="ARBA00022692"/>
    </source>
</evidence>
<dbReference type="Gene3D" id="3.40.1690.10">
    <property type="entry name" value="secretion proteins EscU"/>
    <property type="match status" value="1"/>
</dbReference>
<dbReference type="PRINTS" id="PR00950">
    <property type="entry name" value="TYPE3IMSPROT"/>
</dbReference>
<keyword evidence="4 9" id="KW-0812">Transmembrane</keyword>
<evidence type="ECO:0000256" key="8">
    <source>
        <dbReference type="SAM" id="MobiDB-lite"/>
    </source>
</evidence>
<keyword evidence="6" id="KW-0843">Virulence</keyword>
<evidence type="ECO:0000256" key="3">
    <source>
        <dbReference type="ARBA" id="ARBA00022475"/>
    </source>
</evidence>
<feature type="transmembrane region" description="Helical" evidence="9">
    <location>
        <begin position="152"/>
        <end position="170"/>
    </location>
</feature>
<keyword evidence="5 9" id="KW-1133">Transmembrane helix</keyword>
<feature type="transmembrane region" description="Helical" evidence="9">
    <location>
        <begin position="37"/>
        <end position="54"/>
    </location>
</feature>
<evidence type="ECO:0000256" key="6">
    <source>
        <dbReference type="ARBA" id="ARBA00023026"/>
    </source>
</evidence>
<reference evidence="10 11" key="1">
    <citation type="submission" date="2023-09" db="EMBL/GenBank/DDBJ databases">
        <authorList>
            <person name="Rey-Velasco X."/>
        </authorList>
    </citation>
    <scope>NUCLEOTIDE SEQUENCE [LARGE SCALE GENOMIC DNA]</scope>
    <source>
        <strain evidence="10 11">W345</strain>
    </source>
</reference>
<feature type="transmembrane region" description="Helical" evidence="9">
    <location>
        <begin position="90"/>
        <end position="116"/>
    </location>
</feature>
<dbReference type="Pfam" id="PF01312">
    <property type="entry name" value="Bac_export_2"/>
    <property type="match status" value="1"/>
</dbReference>
<dbReference type="EMBL" id="JAVRIC010000018">
    <property type="protein sequence ID" value="MDT0498225.1"/>
    <property type="molecule type" value="Genomic_DNA"/>
</dbReference>
<comment type="subcellular location">
    <subcellularLocation>
        <location evidence="1">Cell membrane</location>
        <topology evidence="1">Multi-pass membrane protein</topology>
    </subcellularLocation>
</comment>
<dbReference type="InterPro" id="IPR006307">
    <property type="entry name" value="BsaZ-like"/>
</dbReference>
<evidence type="ECO:0000256" key="2">
    <source>
        <dbReference type="ARBA" id="ARBA00010690"/>
    </source>
</evidence>
<keyword evidence="3" id="KW-1003">Cell membrane</keyword>
<comment type="caution">
    <text evidence="10">The sequence shown here is derived from an EMBL/GenBank/DDBJ whole genome shotgun (WGS) entry which is preliminary data.</text>
</comment>
<comment type="similarity">
    <text evidence="2">Belongs to the type III secretion exporter family.</text>
</comment>
<feature type="transmembrane region" description="Helical" evidence="9">
    <location>
        <begin position="190"/>
        <end position="209"/>
    </location>
</feature>
<evidence type="ECO:0000256" key="1">
    <source>
        <dbReference type="ARBA" id="ARBA00004651"/>
    </source>
</evidence>
<proteinExistence type="inferred from homology"/>
<evidence type="ECO:0000256" key="5">
    <source>
        <dbReference type="ARBA" id="ARBA00022989"/>
    </source>
</evidence>
<dbReference type="Proteomes" id="UP001254608">
    <property type="component" value="Unassembled WGS sequence"/>
</dbReference>
<evidence type="ECO:0000256" key="7">
    <source>
        <dbReference type="ARBA" id="ARBA00023136"/>
    </source>
</evidence>
<keyword evidence="7 9" id="KW-0472">Membrane</keyword>
<dbReference type="SUPFAM" id="SSF160544">
    <property type="entry name" value="EscU C-terminal domain-like"/>
    <property type="match status" value="1"/>
</dbReference>
<dbReference type="InterPro" id="IPR029025">
    <property type="entry name" value="T3SS_substrate_exporter_C"/>
</dbReference>
<dbReference type="NCBIfam" id="TIGR01404">
    <property type="entry name" value="FlhB_rel_III"/>
    <property type="match status" value="1"/>
</dbReference>
<dbReference type="RefSeq" id="WP_311365594.1">
    <property type="nucleotide sequence ID" value="NZ_JAVRIC010000018.1"/>
</dbReference>
<name>A0ABU2WK18_9GAMM</name>
<evidence type="ECO:0000313" key="10">
    <source>
        <dbReference type="EMBL" id="MDT0498225.1"/>
    </source>
</evidence>
<dbReference type="PANTHER" id="PTHR30531">
    <property type="entry name" value="FLAGELLAR BIOSYNTHETIC PROTEIN FLHB"/>
    <property type="match status" value="1"/>
</dbReference>
<organism evidence="10 11">
    <name type="scientific">Banduia mediterranea</name>
    <dbReference type="NCBI Taxonomy" id="3075609"/>
    <lineage>
        <taxon>Bacteria</taxon>
        <taxon>Pseudomonadati</taxon>
        <taxon>Pseudomonadota</taxon>
        <taxon>Gammaproteobacteria</taxon>
        <taxon>Nevskiales</taxon>
        <taxon>Algiphilaceae</taxon>
        <taxon>Banduia</taxon>
    </lineage>
</organism>
<gene>
    <name evidence="10" type="primary">sctU</name>
    <name evidence="10" type="ORF">RM530_12735</name>
</gene>
<evidence type="ECO:0000313" key="11">
    <source>
        <dbReference type="Proteomes" id="UP001254608"/>
    </source>
</evidence>
<dbReference type="InterPro" id="IPR006135">
    <property type="entry name" value="T3SS_substrate_exporter"/>
</dbReference>
<feature type="region of interest" description="Disordered" evidence="8">
    <location>
        <begin position="1"/>
        <end position="26"/>
    </location>
</feature>
<accession>A0ABU2WK18</accession>
<protein>
    <submittedName>
        <fullName evidence="10">Type III secretion system export apparatus subunit SctU</fullName>
    </submittedName>
</protein>
<dbReference type="PANTHER" id="PTHR30531:SF14">
    <property type="entry name" value="SURFACE PRESENTATION OF ANTIGENS PROTEIN SPAS"/>
    <property type="match status" value="1"/>
</dbReference>
<keyword evidence="11" id="KW-1185">Reference proteome</keyword>